<dbReference type="AlphaFoldDB" id="A0A6C0EFK2"/>
<organism evidence="1">
    <name type="scientific">viral metagenome</name>
    <dbReference type="NCBI Taxonomy" id="1070528"/>
    <lineage>
        <taxon>unclassified sequences</taxon>
        <taxon>metagenomes</taxon>
        <taxon>organismal metagenomes</taxon>
    </lineage>
</organism>
<protein>
    <submittedName>
        <fullName evidence="1">Uncharacterized protein</fullName>
    </submittedName>
</protein>
<proteinExistence type="predicted"/>
<sequence length="31" mass="3850">MIKIMILFMYKKFINIMKAEFFQKKLILLLV</sequence>
<dbReference type="EMBL" id="MN739814">
    <property type="protein sequence ID" value="QHT27190.1"/>
    <property type="molecule type" value="Genomic_DNA"/>
</dbReference>
<evidence type="ECO:0000313" key="1">
    <source>
        <dbReference type="EMBL" id="QHT27190.1"/>
    </source>
</evidence>
<reference evidence="1" key="1">
    <citation type="journal article" date="2020" name="Nature">
        <title>Giant virus diversity and host interactions through global metagenomics.</title>
        <authorList>
            <person name="Schulz F."/>
            <person name="Roux S."/>
            <person name="Paez-Espino D."/>
            <person name="Jungbluth S."/>
            <person name="Walsh D.A."/>
            <person name="Denef V.J."/>
            <person name="McMahon K.D."/>
            <person name="Konstantinidis K.T."/>
            <person name="Eloe-Fadrosh E.A."/>
            <person name="Kyrpides N.C."/>
            <person name="Woyke T."/>
        </authorList>
    </citation>
    <scope>NUCLEOTIDE SEQUENCE</scope>
    <source>
        <strain evidence="1">GVMAG-M-3300023179-2</strain>
    </source>
</reference>
<name>A0A6C0EFK2_9ZZZZ</name>
<accession>A0A6C0EFK2</accession>